<evidence type="ECO:0000256" key="10">
    <source>
        <dbReference type="SAM" id="MobiDB-lite"/>
    </source>
</evidence>
<keyword evidence="6 11" id="KW-0812">Transmembrane</keyword>
<keyword evidence="4" id="KW-1003">Cell membrane</keyword>
<keyword evidence="8 11" id="KW-1133">Transmembrane helix</keyword>
<dbReference type="RefSeq" id="WP_157799158.1">
    <property type="nucleotide sequence ID" value="NZ_PGFJ01000002.1"/>
</dbReference>
<feature type="region of interest" description="Disordered" evidence="10">
    <location>
        <begin position="75"/>
        <end position="119"/>
    </location>
</feature>
<dbReference type="InterPro" id="IPR051045">
    <property type="entry name" value="TonB-dependent_transducer"/>
</dbReference>
<feature type="domain" description="TonB C-terminal" evidence="12">
    <location>
        <begin position="185"/>
        <end position="275"/>
    </location>
</feature>
<evidence type="ECO:0000256" key="6">
    <source>
        <dbReference type="ARBA" id="ARBA00022692"/>
    </source>
</evidence>
<dbReference type="GO" id="GO:0015031">
    <property type="term" value="P:protein transport"/>
    <property type="evidence" value="ECO:0007669"/>
    <property type="project" value="UniProtKB-KW"/>
</dbReference>
<keyword evidence="7" id="KW-0653">Protein transport</keyword>
<comment type="caution">
    <text evidence="13">The sequence shown here is derived from an EMBL/GenBank/DDBJ whole genome shotgun (WGS) entry which is preliminary data.</text>
</comment>
<sequence>MLISNFNLYKSEWLDLVFDKRNKEYGAYNIRQHYAENLSKALFIAVVTIVGGTLAVGAAIKVEPAEKVVVVDLPVLPPPPSSQTKEEPVKPELEQPAKATTPVKTKGFPPPVVTNEPVDTEPPTIDELKDAAVGQVDIAGPSTTQGANPEPVTTTSGGGGTGTDITESSEPVNTAVLSVMPAPVGGDEVWTKFLKKNLRYPALAVEEGKGGKVWISFVIEKDGTLTDIKVVRGPGFGMDEEALRVLKKAPAWTPGIQHNKPVRVQYTLPINFALE</sequence>
<dbReference type="GO" id="GO:0098797">
    <property type="term" value="C:plasma membrane protein complex"/>
    <property type="evidence" value="ECO:0007669"/>
    <property type="project" value="TreeGrafter"/>
</dbReference>
<evidence type="ECO:0000256" key="4">
    <source>
        <dbReference type="ARBA" id="ARBA00022475"/>
    </source>
</evidence>
<gene>
    <name evidence="13" type="ORF">CLV57_2697</name>
</gene>
<evidence type="ECO:0000313" key="13">
    <source>
        <dbReference type="EMBL" id="PJJ79563.1"/>
    </source>
</evidence>
<protein>
    <submittedName>
        <fullName evidence="13">Protein TonB</fullName>
    </submittedName>
</protein>
<accession>A0A2H9VMN1</accession>
<feature type="transmembrane region" description="Helical" evidence="11">
    <location>
        <begin position="41"/>
        <end position="60"/>
    </location>
</feature>
<evidence type="ECO:0000256" key="3">
    <source>
        <dbReference type="ARBA" id="ARBA00022448"/>
    </source>
</evidence>
<dbReference type="InterPro" id="IPR006260">
    <property type="entry name" value="TonB/TolA_C"/>
</dbReference>
<dbReference type="PANTHER" id="PTHR33446:SF2">
    <property type="entry name" value="PROTEIN TONB"/>
    <property type="match status" value="1"/>
</dbReference>
<dbReference type="PANTHER" id="PTHR33446">
    <property type="entry name" value="PROTEIN TONB-RELATED"/>
    <property type="match status" value="1"/>
</dbReference>
<dbReference type="GO" id="GO:0055085">
    <property type="term" value="P:transmembrane transport"/>
    <property type="evidence" value="ECO:0007669"/>
    <property type="project" value="InterPro"/>
</dbReference>
<evidence type="ECO:0000256" key="7">
    <source>
        <dbReference type="ARBA" id="ARBA00022927"/>
    </source>
</evidence>
<organism evidence="13 14">
    <name type="scientific">Mucilaginibacter auburnensis</name>
    <dbReference type="NCBI Taxonomy" id="1457233"/>
    <lineage>
        <taxon>Bacteria</taxon>
        <taxon>Pseudomonadati</taxon>
        <taxon>Bacteroidota</taxon>
        <taxon>Sphingobacteriia</taxon>
        <taxon>Sphingobacteriales</taxon>
        <taxon>Sphingobacteriaceae</taxon>
        <taxon>Mucilaginibacter</taxon>
    </lineage>
</organism>
<evidence type="ECO:0000313" key="14">
    <source>
        <dbReference type="Proteomes" id="UP000242687"/>
    </source>
</evidence>
<keyword evidence="3" id="KW-0813">Transport</keyword>
<keyword evidence="9 11" id="KW-0472">Membrane</keyword>
<name>A0A2H9VMN1_9SPHI</name>
<reference evidence="13 14" key="1">
    <citation type="submission" date="2017-11" db="EMBL/GenBank/DDBJ databases">
        <title>Genomic Encyclopedia of Archaeal and Bacterial Type Strains, Phase II (KMG-II): From Individual Species to Whole Genera.</title>
        <authorList>
            <person name="Goeker M."/>
        </authorList>
    </citation>
    <scope>NUCLEOTIDE SEQUENCE [LARGE SCALE GENOMIC DNA]</scope>
    <source>
        <strain evidence="13 14">DSM 28175</strain>
    </source>
</reference>
<dbReference type="OrthoDB" id="649093at2"/>
<evidence type="ECO:0000256" key="1">
    <source>
        <dbReference type="ARBA" id="ARBA00004383"/>
    </source>
</evidence>
<keyword evidence="5" id="KW-0997">Cell inner membrane</keyword>
<dbReference type="Proteomes" id="UP000242687">
    <property type="component" value="Unassembled WGS sequence"/>
</dbReference>
<feature type="compositionally biased region" description="Basic and acidic residues" evidence="10">
    <location>
        <begin position="84"/>
        <end position="95"/>
    </location>
</feature>
<evidence type="ECO:0000256" key="8">
    <source>
        <dbReference type="ARBA" id="ARBA00022989"/>
    </source>
</evidence>
<comment type="subcellular location">
    <subcellularLocation>
        <location evidence="1">Cell inner membrane</location>
        <topology evidence="1">Single-pass membrane protein</topology>
        <orientation evidence="1">Periplasmic side</orientation>
    </subcellularLocation>
</comment>
<evidence type="ECO:0000259" key="12">
    <source>
        <dbReference type="PROSITE" id="PS52015"/>
    </source>
</evidence>
<proteinExistence type="inferred from homology"/>
<dbReference type="InterPro" id="IPR037682">
    <property type="entry name" value="TonB_C"/>
</dbReference>
<comment type="similarity">
    <text evidence="2">Belongs to the TonB family.</text>
</comment>
<keyword evidence="14" id="KW-1185">Reference proteome</keyword>
<evidence type="ECO:0000256" key="5">
    <source>
        <dbReference type="ARBA" id="ARBA00022519"/>
    </source>
</evidence>
<evidence type="ECO:0000256" key="2">
    <source>
        <dbReference type="ARBA" id="ARBA00006555"/>
    </source>
</evidence>
<dbReference type="Pfam" id="PF03544">
    <property type="entry name" value="TonB_C"/>
    <property type="match status" value="1"/>
</dbReference>
<dbReference type="GO" id="GO:0031992">
    <property type="term" value="F:energy transducer activity"/>
    <property type="evidence" value="ECO:0007669"/>
    <property type="project" value="TreeGrafter"/>
</dbReference>
<feature type="region of interest" description="Disordered" evidence="10">
    <location>
        <begin position="140"/>
        <end position="167"/>
    </location>
</feature>
<dbReference type="SUPFAM" id="SSF74653">
    <property type="entry name" value="TolA/TonB C-terminal domain"/>
    <property type="match status" value="1"/>
</dbReference>
<dbReference type="Gene3D" id="3.30.1150.10">
    <property type="match status" value="1"/>
</dbReference>
<evidence type="ECO:0000256" key="11">
    <source>
        <dbReference type="SAM" id="Phobius"/>
    </source>
</evidence>
<dbReference type="AlphaFoldDB" id="A0A2H9VMN1"/>
<dbReference type="NCBIfam" id="TIGR01352">
    <property type="entry name" value="tonB_Cterm"/>
    <property type="match status" value="1"/>
</dbReference>
<dbReference type="EMBL" id="PGFJ01000002">
    <property type="protein sequence ID" value="PJJ79563.1"/>
    <property type="molecule type" value="Genomic_DNA"/>
</dbReference>
<evidence type="ECO:0000256" key="9">
    <source>
        <dbReference type="ARBA" id="ARBA00023136"/>
    </source>
</evidence>
<dbReference type="PROSITE" id="PS52015">
    <property type="entry name" value="TONB_CTD"/>
    <property type="match status" value="1"/>
</dbReference>